<evidence type="ECO:0000313" key="2">
    <source>
        <dbReference type="EMBL" id="KAJ5375961.1"/>
    </source>
</evidence>
<proteinExistence type="predicted"/>
<feature type="compositionally biased region" description="Basic and acidic residues" evidence="1">
    <location>
        <begin position="47"/>
        <end position="58"/>
    </location>
</feature>
<evidence type="ECO:0000256" key="1">
    <source>
        <dbReference type="SAM" id="MobiDB-lite"/>
    </source>
</evidence>
<dbReference type="EMBL" id="JAPZBU010000012">
    <property type="protein sequence ID" value="KAJ5375961.1"/>
    <property type="molecule type" value="Genomic_DNA"/>
</dbReference>
<keyword evidence="3" id="KW-1185">Reference proteome</keyword>
<feature type="region of interest" description="Disordered" evidence="1">
    <location>
        <begin position="46"/>
        <end position="78"/>
    </location>
</feature>
<evidence type="ECO:0000313" key="3">
    <source>
        <dbReference type="Proteomes" id="UP001147747"/>
    </source>
</evidence>
<organism evidence="2 3">
    <name type="scientific">Penicillium cosmopolitanum</name>
    <dbReference type="NCBI Taxonomy" id="1131564"/>
    <lineage>
        <taxon>Eukaryota</taxon>
        <taxon>Fungi</taxon>
        <taxon>Dikarya</taxon>
        <taxon>Ascomycota</taxon>
        <taxon>Pezizomycotina</taxon>
        <taxon>Eurotiomycetes</taxon>
        <taxon>Eurotiomycetidae</taxon>
        <taxon>Eurotiales</taxon>
        <taxon>Aspergillaceae</taxon>
        <taxon>Penicillium</taxon>
    </lineage>
</organism>
<dbReference type="Proteomes" id="UP001147747">
    <property type="component" value="Unassembled WGS sequence"/>
</dbReference>
<gene>
    <name evidence="2" type="ORF">N7509_012847</name>
</gene>
<accession>A0A9W9SC58</accession>
<reference evidence="2" key="2">
    <citation type="journal article" date="2023" name="IMA Fungus">
        <title>Comparative genomic study of the Penicillium genus elucidates a diverse pangenome and 15 lateral gene transfer events.</title>
        <authorList>
            <person name="Petersen C."/>
            <person name="Sorensen T."/>
            <person name="Nielsen M.R."/>
            <person name="Sondergaard T.E."/>
            <person name="Sorensen J.L."/>
            <person name="Fitzpatrick D.A."/>
            <person name="Frisvad J.C."/>
            <person name="Nielsen K.L."/>
        </authorList>
    </citation>
    <scope>NUCLEOTIDE SEQUENCE</scope>
    <source>
        <strain evidence="2">IBT 29677</strain>
    </source>
</reference>
<name>A0A9W9SC58_9EURO</name>
<sequence length="78" mass="8837">MVKKGPEIWPGPSGMQETRRLAWSRQDTGKPDVLIWAGGLECGSFADRADRPPCERNGRWTAQTRRRWMGDGRSSTYA</sequence>
<dbReference type="AlphaFoldDB" id="A0A9W9SC58"/>
<dbReference type="RefSeq" id="XP_056480991.1">
    <property type="nucleotide sequence ID" value="XM_056637484.1"/>
</dbReference>
<comment type="caution">
    <text evidence="2">The sequence shown here is derived from an EMBL/GenBank/DDBJ whole genome shotgun (WGS) entry which is preliminary data.</text>
</comment>
<dbReference type="GeneID" id="81376464"/>
<protein>
    <submittedName>
        <fullName evidence="2">Uncharacterized protein</fullName>
    </submittedName>
</protein>
<reference evidence="2" key="1">
    <citation type="submission" date="2022-12" db="EMBL/GenBank/DDBJ databases">
        <authorList>
            <person name="Petersen C."/>
        </authorList>
    </citation>
    <scope>NUCLEOTIDE SEQUENCE</scope>
    <source>
        <strain evidence="2">IBT 29677</strain>
    </source>
</reference>